<evidence type="ECO:0000259" key="3">
    <source>
        <dbReference type="PROSITE" id="PS50093"/>
    </source>
</evidence>
<dbReference type="PROSITE" id="PS50022">
    <property type="entry name" value="FA58C_3"/>
    <property type="match status" value="1"/>
</dbReference>
<organism evidence="4 5">
    <name type="scientific">Actinomadura parmotrematis</name>
    <dbReference type="NCBI Taxonomy" id="2864039"/>
    <lineage>
        <taxon>Bacteria</taxon>
        <taxon>Bacillati</taxon>
        <taxon>Actinomycetota</taxon>
        <taxon>Actinomycetes</taxon>
        <taxon>Streptosporangiales</taxon>
        <taxon>Thermomonosporaceae</taxon>
        <taxon>Actinomadura</taxon>
    </lineage>
</organism>
<evidence type="ECO:0000313" key="4">
    <source>
        <dbReference type="EMBL" id="MBW8482244.1"/>
    </source>
</evidence>
<sequence>MTAGPPPVPRRRPVPPGRAPHGAALRSRPGVALSLAVILAAVLAAVVGDPRAARALPANFQEKEVFKGLTAPTAVRFSPDGRVFVAEKSGIVKEFDSLTDTTGRVYADLRPQVFNGWDRGLLGLALHPNFPADPRIYVIYTYNGQMGGTFPRWPSADGTNDQCPDPPGANNQGCVVAGRISVLSPEDKAQGALADRADTGPVTEKVLLEDWCQQFSSHSVGTLAFGRDGKLFAGGGDGASFQYADYGQKNNACGDPPKAAGTALTAPTGEGGALRAQDRRTPADPTTLDGTIIRIDPDTGKAAAGNPTTTGDENAKRIVAYGLRNPFRFTVRPGTDEVWLGDVGYTTWEEIDRIPAPTAEVRNFGWPCYENAGRTPGYDGANLNVCENLYKAGASAMIQPRFAYKHSDKVVAGETCGTGSSSISGTAFYAGSLYPAQYKGALFFADYARKCVWAMKPGADGLPDKTRIETFAPDAGGIVDLQAGPNGDLYGADILGGRIVHFVYNGVNNPPVATIKSDVTSGPVPLDVELDGSASTDADGNLPLAYAWDLDGDGDYDDATGATASTTFTGKGRHTVGLKVTDAKGASDTATQVITAGSSPPVARIDVPDATAAWKVGDTIAFAGGATDPEDGALTGTALNWQIIMHHCPSNCHTHTVTGQSGATGSFVAPDHEYPSWLELRLTATDADGLSDTKSVELHPRTSTVKLVSSPAGIPLTLLETSKAAPFTGTVITGSDVSVSAPTKTQLVGRTLYEFAGWSDGKASAHNITVGDDVTLTATYRPKTDLALKKAAKASSVEKAGLEAAKAVDGSATTRWSSKKADPQWLQVDLGQARQVGGVVLRWEAAYAKDYKIQTSADGTTWTTRATRTGGDGGADWLAFTPATARYVRVYGTKRATAYGYSLYAFEVYDR</sequence>
<protein>
    <submittedName>
        <fullName evidence="4">PQQ-dependent sugar dehydrogenase</fullName>
    </submittedName>
</protein>
<dbReference type="Pfam" id="PF07995">
    <property type="entry name" value="GSDH"/>
    <property type="match status" value="2"/>
</dbReference>
<dbReference type="InterPro" id="IPR013783">
    <property type="entry name" value="Ig-like_fold"/>
</dbReference>
<feature type="region of interest" description="Disordered" evidence="1">
    <location>
        <begin position="1"/>
        <end position="23"/>
    </location>
</feature>
<dbReference type="InterPro" id="IPR035986">
    <property type="entry name" value="PKD_dom_sf"/>
</dbReference>
<dbReference type="InterPro" id="IPR008979">
    <property type="entry name" value="Galactose-bd-like_sf"/>
</dbReference>
<dbReference type="PANTHER" id="PTHR19328">
    <property type="entry name" value="HEDGEHOG-INTERACTING PROTEIN"/>
    <property type="match status" value="1"/>
</dbReference>
<dbReference type="PANTHER" id="PTHR19328:SF13">
    <property type="entry name" value="HIPL1 PROTEIN"/>
    <property type="match status" value="1"/>
</dbReference>
<dbReference type="InterPro" id="IPR011042">
    <property type="entry name" value="6-blade_b-propeller_TolB-like"/>
</dbReference>
<evidence type="ECO:0000259" key="2">
    <source>
        <dbReference type="PROSITE" id="PS50022"/>
    </source>
</evidence>
<dbReference type="InterPro" id="IPR022409">
    <property type="entry name" value="PKD/Chitinase_dom"/>
</dbReference>
<dbReference type="SMART" id="SM00231">
    <property type="entry name" value="FA58C"/>
    <property type="match status" value="1"/>
</dbReference>
<reference evidence="4 5" key="1">
    <citation type="submission" date="2021-07" db="EMBL/GenBank/DDBJ databases">
        <title>Actinomadura sp. PM05-2 isolated from lichen.</title>
        <authorList>
            <person name="Somphong A."/>
            <person name="Phongsopitanun W."/>
            <person name="Tanasupawat S."/>
            <person name="Peongsungnone V."/>
        </authorList>
    </citation>
    <scope>NUCLEOTIDE SEQUENCE [LARGE SCALE GENOMIC DNA]</scope>
    <source>
        <strain evidence="4 5">PM05-2</strain>
    </source>
</reference>
<evidence type="ECO:0000256" key="1">
    <source>
        <dbReference type="SAM" id="MobiDB-lite"/>
    </source>
</evidence>
<dbReference type="InterPro" id="IPR012938">
    <property type="entry name" value="Glc/Sorbosone_DH"/>
</dbReference>
<dbReference type="SUPFAM" id="SSF50952">
    <property type="entry name" value="Soluble quinoprotein glucose dehydrogenase"/>
    <property type="match status" value="1"/>
</dbReference>
<dbReference type="Pfam" id="PF00754">
    <property type="entry name" value="F5_F8_type_C"/>
    <property type="match status" value="1"/>
</dbReference>
<accession>A0ABS7FR88</accession>
<dbReference type="Pfam" id="PF18911">
    <property type="entry name" value="PKD_4"/>
    <property type="match status" value="1"/>
</dbReference>
<dbReference type="Gene3D" id="2.60.40.10">
    <property type="entry name" value="Immunoglobulins"/>
    <property type="match status" value="1"/>
</dbReference>
<proteinExistence type="predicted"/>
<gene>
    <name evidence="4" type="ORF">K1Y72_07685</name>
</gene>
<name>A0ABS7FR88_9ACTN</name>
<keyword evidence="5" id="KW-1185">Reference proteome</keyword>
<dbReference type="PROSITE" id="PS50093">
    <property type="entry name" value="PKD"/>
    <property type="match status" value="1"/>
</dbReference>
<dbReference type="SUPFAM" id="SSF49299">
    <property type="entry name" value="PKD domain"/>
    <property type="match status" value="1"/>
</dbReference>
<feature type="compositionally biased region" description="Pro residues" evidence="1">
    <location>
        <begin position="1"/>
        <end position="18"/>
    </location>
</feature>
<dbReference type="SUPFAM" id="SSF49785">
    <property type="entry name" value="Galactose-binding domain-like"/>
    <property type="match status" value="1"/>
</dbReference>
<dbReference type="InterPro" id="IPR011041">
    <property type="entry name" value="Quinoprot_gluc/sorb_DH_b-prop"/>
</dbReference>
<dbReference type="InterPro" id="IPR000421">
    <property type="entry name" value="FA58C"/>
</dbReference>
<dbReference type="Gene3D" id="2.60.120.260">
    <property type="entry name" value="Galactose-binding domain-like"/>
    <property type="match status" value="1"/>
</dbReference>
<feature type="region of interest" description="Disordered" evidence="1">
    <location>
        <begin position="257"/>
        <end position="311"/>
    </location>
</feature>
<dbReference type="EMBL" id="JAIBOA010000004">
    <property type="protein sequence ID" value="MBW8482244.1"/>
    <property type="molecule type" value="Genomic_DNA"/>
</dbReference>
<dbReference type="SMART" id="SM00089">
    <property type="entry name" value="PKD"/>
    <property type="match status" value="1"/>
</dbReference>
<feature type="domain" description="F5/8 type C" evidence="2">
    <location>
        <begin position="769"/>
        <end position="911"/>
    </location>
</feature>
<evidence type="ECO:0000313" key="5">
    <source>
        <dbReference type="Proteomes" id="UP000774570"/>
    </source>
</evidence>
<dbReference type="Proteomes" id="UP000774570">
    <property type="component" value="Unassembled WGS sequence"/>
</dbReference>
<dbReference type="InterPro" id="IPR000601">
    <property type="entry name" value="PKD_dom"/>
</dbReference>
<feature type="domain" description="PKD" evidence="3">
    <location>
        <begin position="511"/>
        <end position="591"/>
    </location>
</feature>
<dbReference type="RefSeq" id="WP_220164663.1">
    <property type="nucleotide sequence ID" value="NZ_JAIBOA010000004.1"/>
</dbReference>
<comment type="caution">
    <text evidence="4">The sequence shown here is derived from an EMBL/GenBank/DDBJ whole genome shotgun (WGS) entry which is preliminary data.</text>
</comment>
<dbReference type="Gene3D" id="2.120.10.30">
    <property type="entry name" value="TolB, C-terminal domain"/>
    <property type="match status" value="1"/>
</dbReference>